<reference evidence="2 3" key="1">
    <citation type="journal article" date="2018" name="Mol. Plant Microbe Interact.">
        <title>Taxonomically Different Co-Microsymbionts of a Relict Legume, Oxytropis popoviana, Have Complementary Sets of Symbiotic Genes and Together Increase the Efficiency of Plant Nodulation.</title>
        <authorList>
            <person name="Safronova V."/>
            <person name="Belimov A."/>
            <person name="Sazanova A."/>
            <person name="Chirak E."/>
            <person name="Verkhozina A."/>
            <person name="Kuznetsova I."/>
            <person name="Andronov E."/>
            <person name="Puhalsky J."/>
            <person name="Tikhonovich I."/>
        </authorList>
    </citation>
    <scope>NUCLEOTIDE SEQUENCE [LARGE SCALE GENOMIC DNA]</scope>
    <source>
        <strain evidence="2 3">Opo-235</strain>
    </source>
</reference>
<dbReference type="Proteomes" id="UP000275436">
    <property type="component" value="Unassembled WGS sequence"/>
</dbReference>
<organism evidence="2 3">
    <name type="scientific">Mesorhizobium japonicum</name>
    <dbReference type="NCBI Taxonomy" id="2066070"/>
    <lineage>
        <taxon>Bacteria</taxon>
        <taxon>Pseudomonadati</taxon>
        <taxon>Pseudomonadota</taxon>
        <taxon>Alphaproteobacteria</taxon>
        <taxon>Hyphomicrobiales</taxon>
        <taxon>Phyllobacteriaceae</taxon>
        <taxon>Mesorhizobium</taxon>
    </lineage>
</organism>
<gene>
    <name evidence="2" type="ORF">DNR46_29215</name>
</gene>
<feature type="region of interest" description="Disordered" evidence="1">
    <location>
        <begin position="39"/>
        <end position="63"/>
    </location>
</feature>
<evidence type="ECO:0000313" key="2">
    <source>
        <dbReference type="EMBL" id="RNJ42457.1"/>
    </source>
</evidence>
<protein>
    <submittedName>
        <fullName evidence="2">Uncharacterized protein</fullName>
    </submittedName>
</protein>
<evidence type="ECO:0000256" key="1">
    <source>
        <dbReference type="SAM" id="MobiDB-lite"/>
    </source>
</evidence>
<sequence length="63" mass="6786">MAGATVIVLGSTMICLPIARLRIDPVKVWSTEPEVTDRAVAAGKGHSGHGEHRRGSKCDFDHF</sequence>
<dbReference type="EMBL" id="QKOD01000011">
    <property type="protein sequence ID" value="RNJ42457.1"/>
    <property type="molecule type" value="Genomic_DNA"/>
</dbReference>
<accession>A0A3M9X350</accession>
<proteinExistence type="predicted"/>
<comment type="caution">
    <text evidence="2">The sequence shown here is derived from an EMBL/GenBank/DDBJ whole genome shotgun (WGS) entry which is preliminary data.</text>
</comment>
<name>A0A3M9X350_9HYPH</name>
<evidence type="ECO:0000313" key="3">
    <source>
        <dbReference type="Proteomes" id="UP000275436"/>
    </source>
</evidence>
<dbReference type="AlphaFoldDB" id="A0A3M9X350"/>